<feature type="transmembrane region" description="Helical" evidence="1">
    <location>
        <begin position="106"/>
        <end position="130"/>
    </location>
</feature>
<dbReference type="Proteomes" id="UP001497623">
    <property type="component" value="Unassembled WGS sequence"/>
</dbReference>
<dbReference type="AlphaFoldDB" id="A0AAV2S4X3"/>
<gene>
    <name evidence="2" type="ORF">MNOR_LOCUS32318</name>
</gene>
<evidence type="ECO:0000313" key="3">
    <source>
        <dbReference type="Proteomes" id="UP001497623"/>
    </source>
</evidence>
<organism evidence="2 3">
    <name type="scientific">Meganyctiphanes norvegica</name>
    <name type="common">Northern krill</name>
    <name type="synonym">Thysanopoda norvegica</name>
    <dbReference type="NCBI Taxonomy" id="48144"/>
    <lineage>
        <taxon>Eukaryota</taxon>
        <taxon>Metazoa</taxon>
        <taxon>Ecdysozoa</taxon>
        <taxon>Arthropoda</taxon>
        <taxon>Crustacea</taxon>
        <taxon>Multicrustacea</taxon>
        <taxon>Malacostraca</taxon>
        <taxon>Eumalacostraca</taxon>
        <taxon>Eucarida</taxon>
        <taxon>Euphausiacea</taxon>
        <taxon>Euphausiidae</taxon>
        <taxon>Meganyctiphanes</taxon>
    </lineage>
</organism>
<protein>
    <submittedName>
        <fullName evidence="2">Uncharacterized protein</fullName>
    </submittedName>
</protein>
<evidence type="ECO:0000256" key="1">
    <source>
        <dbReference type="SAM" id="Phobius"/>
    </source>
</evidence>
<keyword evidence="1" id="KW-1133">Transmembrane helix</keyword>
<accession>A0AAV2S4X3</accession>
<sequence>MGIINIPEPKTSFFFFSLRTGSLICVSASLIYAFLSAIFTTYVVTSPTFLKNLDEAAQRRGEERVIDGTFWAAISWAFAIDLCWILVSCFFIHGTRSKRPWLMWPYCYVTLASAALTVIFSFFILGIALYNKEWVHSIEILVLMPCFVAVYSYLGIVTRAYIMQVKRALGNVHTLLENESMLDV</sequence>
<keyword evidence="3" id="KW-1185">Reference proteome</keyword>
<proteinExistence type="predicted"/>
<feature type="transmembrane region" description="Helical" evidence="1">
    <location>
        <begin position="70"/>
        <end position="94"/>
    </location>
</feature>
<comment type="caution">
    <text evidence="2">The sequence shown here is derived from an EMBL/GenBank/DDBJ whole genome shotgun (WGS) entry which is preliminary data.</text>
</comment>
<evidence type="ECO:0000313" key="2">
    <source>
        <dbReference type="EMBL" id="CAL4159698.1"/>
    </source>
</evidence>
<keyword evidence="1" id="KW-0812">Transmembrane</keyword>
<feature type="transmembrane region" description="Helical" evidence="1">
    <location>
        <begin position="21"/>
        <end position="44"/>
    </location>
</feature>
<feature type="transmembrane region" description="Helical" evidence="1">
    <location>
        <begin position="142"/>
        <end position="162"/>
    </location>
</feature>
<dbReference type="EMBL" id="CAXKWB010043693">
    <property type="protein sequence ID" value="CAL4159698.1"/>
    <property type="molecule type" value="Genomic_DNA"/>
</dbReference>
<reference evidence="2 3" key="1">
    <citation type="submission" date="2024-05" db="EMBL/GenBank/DDBJ databases">
        <authorList>
            <person name="Wallberg A."/>
        </authorList>
    </citation>
    <scope>NUCLEOTIDE SEQUENCE [LARGE SCALE GENOMIC DNA]</scope>
</reference>
<name>A0AAV2S4X3_MEGNR</name>
<keyword evidence="1" id="KW-0472">Membrane</keyword>